<sequence length="66" mass="7166">MALLRDRPQDLQGLIGAAAAARALDPIFLEKDFWVTEVLRAATAPRTLTARDGSEHPVGAVFKGRH</sequence>
<accession>A0A2A3L9K0</accession>
<gene>
    <name evidence="1" type="ORF">XV03_10415</name>
</gene>
<dbReference type="EMBL" id="LBGZ01000063">
    <property type="protein sequence ID" value="PBJ35986.1"/>
    <property type="molecule type" value="Genomic_DNA"/>
</dbReference>
<dbReference type="AlphaFoldDB" id="A0A2A3L9K0"/>
<protein>
    <submittedName>
        <fullName evidence="1">Uncharacterized protein</fullName>
    </submittedName>
</protein>
<reference evidence="1 2" key="1">
    <citation type="journal article" date="2017" name="Genome Biol. Evol.">
        <title>Population Structure and Local Adaptation of MAC Lung Disease Agent Mycobacterium avium subsp. hominissuis.</title>
        <authorList>
            <person name="Yano H."/>
            <person name="Iwamoto T."/>
            <person name="Nishiuchi Y."/>
            <person name="Nakajima C."/>
            <person name="Starkova D.A."/>
            <person name="Mokrousov I."/>
            <person name="Narvskaya O."/>
            <person name="Yoshida S."/>
            <person name="Arikawa K."/>
            <person name="Nakanishi N."/>
            <person name="Osaki K."/>
            <person name="Nakagawa I."/>
            <person name="Ato M."/>
            <person name="Suzuki Y."/>
            <person name="Maruyama F."/>
        </authorList>
    </citation>
    <scope>NUCLEOTIDE SEQUENCE [LARGE SCALE GENOMIC DNA]</scope>
    <source>
        <strain evidence="1 2">OCU466</strain>
    </source>
</reference>
<name>A0A2A3L9K0_MYCAV</name>
<comment type="caution">
    <text evidence="1">The sequence shown here is derived from an EMBL/GenBank/DDBJ whole genome shotgun (WGS) entry which is preliminary data.</text>
</comment>
<dbReference type="Proteomes" id="UP000218842">
    <property type="component" value="Unassembled WGS sequence"/>
</dbReference>
<organism evidence="1 2">
    <name type="scientific">Mycobacterium avium subsp. hominissuis</name>
    <dbReference type="NCBI Taxonomy" id="439334"/>
    <lineage>
        <taxon>Bacteria</taxon>
        <taxon>Bacillati</taxon>
        <taxon>Actinomycetota</taxon>
        <taxon>Actinomycetes</taxon>
        <taxon>Mycobacteriales</taxon>
        <taxon>Mycobacteriaceae</taxon>
        <taxon>Mycobacterium</taxon>
        <taxon>Mycobacterium avium complex (MAC)</taxon>
    </lineage>
</organism>
<evidence type="ECO:0000313" key="1">
    <source>
        <dbReference type="EMBL" id="PBJ35986.1"/>
    </source>
</evidence>
<evidence type="ECO:0000313" key="2">
    <source>
        <dbReference type="Proteomes" id="UP000218842"/>
    </source>
</evidence>
<proteinExistence type="predicted"/>
<dbReference type="RefSeq" id="WP_083071658.1">
    <property type="nucleotide sequence ID" value="NZ_BDNJ01000014.1"/>
</dbReference>